<organism evidence="2 3">
    <name type="scientific">Podospora aff. communis PSN243</name>
    <dbReference type="NCBI Taxonomy" id="3040156"/>
    <lineage>
        <taxon>Eukaryota</taxon>
        <taxon>Fungi</taxon>
        <taxon>Dikarya</taxon>
        <taxon>Ascomycota</taxon>
        <taxon>Pezizomycotina</taxon>
        <taxon>Sordariomycetes</taxon>
        <taxon>Sordariomycetidae</taxon>
        <taxon>Sordariales</taxon>
        <taxon>Podosporaceae</taxon>
        <taxon>Podospora</taxon>
    </lineage>
</organism>
<protein>
    <recommendedName>
        <fullName evidence="4">F-box domain-containing protein</fullName>
    </recommendedName>
</protein>
<feature type="compositionally biased region" description="Acidic residues" evidence="1">
    <location>
        <begin position="498"/>
        <end position="512"/>
    </location>
</feature>
<evidence type="ECO:0008006" key="4">
    <source>
        <dbReference type="Google" id="ProtNLM"/>
    </source>
</evidence>
<evidence type="ECO:0000256" key="1">
    <source>
        <dbReference type="SAM" id="MobiDB-lite"/>
    </source>
</evidence>
<comment type="caution">
    <text evidence="2">The sequence shown here is derived from an EMBL/GenBank/DDBJ whole genome shotgun (WGS) entry which is preliminary data.</text>
</comment>
<sequence>MMATALDRLPTEILSQIIGELPVYSYDDGSEFKAIAMPHTRDLRLVNRAVSAVASSFALRTVPFVMGKRDFRLLEGIANHEANRHHVIQLMYHVRQLDPKILSLERYTTAIKTQMLMDSPDSPFCFRTECPDQDGPQCKWVKSDDEIHEDYQQYLRIHQQQQDILDKYHDYEVLRRVVAKLPRLRNLTVSSCQQLGYYQKPSPVLPWRTGRSREVYLGRYDTRAAVRHLHALLHGVQEAGTRLQHLSASKIYFSLFEPDVFLGPRYGLHTIFNLFDNLTNFSFEVKALDECSSGRLEDDDQDYDEESQIKLCRMTMAKGILRRILDNAPNLATIDLRFTGDFEPMTYHDGPWRYPCFTAAAKLGHVLPLNRVYPHLHTIYLMNMETERQEIGRFLFRHKKTLKSFTLEDMVLKRTSWVQLIRDLRDKFHDAGLKRAEIRGLIRGVSEDEEHEAEIADLGIVHGDPWEPTSSLLSKYITSPEPQPKGHPLEPGYIYGFGDDDSESSLSNDDSD</sequence>
<reference evidence="2" key="2">
    <citation type="submission" date="2023-05" db="EMBL/GenBank/DDBJ databases">
        <authorList>
            <consortium name="Lawrence Berkeley National Laboratory"/>
            <person name="Steindorff A."/>
            <person name="Hensen N."/>
            <person name="Bonometti L."/>
            <person name="Westerberg I."/>
            <person name="Brannstrom I.O."/>
            <person name="Guillou S."/>
            <person name="Cros-Aarteil S."/>
            <person name="Calhoun S."/>
            <person name="Haridas S."/>
            <person name="Kuo A."/>
            <person name="Mondo S."/>
            <person name="Pangilinan J."/>
            <person name="Riley R."/>
            <person name="Labutti K."/>
            <person name="Andreopoulos B."/>
            <person name="Lipzen A."/>
            <person name="Chen C."/>
            <person name="Yanf M."/>
            <person name="Daum C."/>
            <person name="Ng V."/>
            <person name="Clum A."/>
            <person name="Ohm R."/>
            <person name="Martin F."/>
            <person name="Silar P."/>
            <person name="Natvig D."/>
            <person name="Lalanne C."/>
            <person name="Gautier V."/>
            <person name="Ament-Velasquez S.L."/>
            <person name="Kruys A."/>
            <person name="Hutchinson M.I."/>
            <person name="Powell A.J."/>
            <person name="Barry K."/>
            <person name="Miller A.N."/>
            <person name="Grigoriev I.V."/>
            <person name="Debuchy R."/>
            <person name="Gladieux P."/>
            <person name="Thoren M.H."/>
            <person name="Johannesson H."/>
        </authorList>
    </citation>
    <scope>NUCLEOTIDE SEQUENCE</scope>
    <source>
        <strain evidence="2">PSN243</strain>
    </source>
</reference>
<proteinExistence type="predicted"/>
<evidence type="ECO:0000313" key="2">
    <source>
        <dbReference type="EMBL" id="KAK4451053.1"/>
    </source>
</evidence>
<name>A0AAV9GRY6_9PEZI</name>
<gene>
    <name evidence="2" type="ORF">QBC34DRAFT_61601</name>
</gene>
<reference evidence="2" key="1">
    <citation type="journal article" date="2023" name="Mol. Phylogenet. Evol.">
        <title>Genome-scale phylogeny and comparative genomics of the fungal order Sordariales.</title>
        <authorList>
            <person name="Hensen N."/>
            <person name="Bonometti L."/>
            <person name="Westerberg I."/>
            <person name="Brannstrom I.O."/>
            <person name="Guillou S."/>
            <person name="Cros-Aarteil S."/>
            <person name="Calhoun S."/>
            <person name="Haridas S."/>
            <person name="Kuo A."/>
            <person name="Mondo S."/>
            <person name="Pangilinan J."/>
            <person name="Riley R."/>
            <person name="LaButti K."/>
            <person name="Andreopoulos B."/>
            <person name="Lipzen A."/>
            <person name="Chen C."/>
            <person name="Yan M."/>
            <person name="Daum C."/>
            <person name="Ng V."/>
            <person name="Clum A."/>
            <person name="Steindorff A."/>
            <person name="Ohm R.A."/>
            <person name="Martin F."/>
            <person name="Silar P."/>
            <person name="Natvig D.O."/>
            <person name="Lalanne C."/>
            <person name="Gautier V."/>
            <person name="Ament-Velasquez S.L."/>
            <person name="Kruys A."/>
            <person name="Hutchinson M.I."/>
            <person name="Powell A.J."/>
            <person name="Barry K."/>
            <person name="Miller A.N."/>
            <person name="Grigoriev I.V."/>
            <person name="Debuchy R."/>
            <person name="Gladieux P."/>
            <person name="Hiltunen Thoren M."/>
            <person name="Johannesson H."/>
        </authorList>
    </citation>
    <scope>NUCLEOTIDE SEQUENCE</scope>
    <source>
        <strain evidence="2">PSN243</strain>
    </source>
</reference>
<feature type="region of interest" description="Disordered" evidence="1">
    <location>
        <begin position="472"/>
        <end position="512"/>
    </location>
</feature>
<dbReference type="Proteomes" id="UP001321760">
    <property type="component" value="Unassembled WGS sequence"/>
</dbReference>
<keyword evidence="3" id="KW-1185">Reference proteome</keyword>
<dbReference type="AlphaFoldDB" id="A0AAV9GRY6"/>
<dbReference type="EMBL" id="MU865930">
    <property type="protein sequence ID" value="KAK4451053.1"/>
    <property type="molecule type" value="Genomic_DNA"/>
</dbReference>
<evidence type="ECO:0000313" key="3">
    <source>
        <dbReference type="Proteomes" id="UP001321760"/>
    </source>
</evidence>
<accession>A0AAV9GRY6</accession>